<feature type="domain" description="HTH lysR-type" evidence="5">
    <location>
        <begin position="10"/>
        <end position="67"/>
    </location>
</feature>
<accession>A0A5N8WJJ2</accession>
<name>A0A5N8WJJ2_9ACTN</name>
<dbReference type="InterPro" id="IPR036388">
    <property type="entry name" value="WH-like_DNA-bd_sf"/>
</dbReference>
<sequence length="305" mass="33609">MAMSGDTKQPSIHQLQLFLHLAEELHFGRAARRAFISQPALSRQIFALERNLGVKLIDRGTRTVALAPAGQALLDQIRHVVDAAHELRQQARCAAETGVGRMVIGSFEAIVSIDPIPEVLDELRRRMPGVDIQIRRVAFDAATSLLEGTADATFLPLPVPDGIQYLKLASGPRCAAMCASEPLAQRGRITLADLSDRLHLGWSPRVPKVFQDFWACDPLPDGTPVRYSNHAVADYESALLAIAMGEGIQLPPSVAQVLYPRLGVAYVEVEDVPPWTIALSWLPSKRDHPFVEALRDTTLRVLRKR</sequence>
<evidence type="ECO:0000313" key="7">
    <source>
        <dbReference type="Proteomes" id="UP000373149"/>
    </source>
</evidence>
<dbReference type="AlphaFoldDB" id="A0A5N8WJJ2"/>
<keyword evidence="4" id="KW-0804">Transcription</keyword>
<evidence type="ECO:0000259" key="5">
    <source>
        <dbReference type="PROSITE" id="PS50931"/>
    </source>
</evidence>
<dbReference type="InterPro" id="IPR005119">
    <property type="entry name" value="LysR_subst-bd"/>
</dbReference>
<organism evidence="6 7">
    <name type="scientific">Streptomyces acidicola</name>
    <dbReference type="NCBI Taxonomy" id="2596892"/>
    <lineage>
        <taxon>Bacteria</taxon>
        <taxon>Bacillati</taxon>
        <taxon>Actinomycetota</taxon>
        <taxon>Actinomycetes</taxon>
        <taxon>Kitasatosporales</taxon>
        <taxon>Streptomycetaceae</taxon>
        <taxon>Streptomyces</taxon>
    </lineage>
</organism>
<dbReference type="GO" id="GO:0003700">
    <property type="term" value="F:DNA-binding transcription factor activity"/>
    <property type="evidence" value="ECO:0007669"/>
    <property type="project" value="InterPro"/>
</dbReference>
<dbReference type="PANTHER" id="PTHR30346:SF0">
    <property type="entry name" value="HCA OPERON TRANSCRIPTIONAL ACTIVATOR HCAR"/>
    <property type="match status" value="1"/>
</dbReference>
<evidence type="ECO:0000313" key="6">
    <source>
        <dbReference type="EMBL" id="MPY47633.1"/>
    </source>
</evidence>
<dbReference type="SUPFAM" id="SSF46785">
    <property type="entry name" value="Winged helix' DNA-binding domain"/>
    <property type="match status" value="1"/>
</dbReference>
<dbReference type="RefSeq" id="WP_152858847.1">
    <property type="nucleotide sequence ID" value="NZ_VMNX01000004.1"/>
</dbReference>
<dbReference type="InterPro" id="IPR036390">
    <property type="entry name" value="WH_DNA-bd_sf"/>
</dbReference>
<dbReference type="Gene3D" id="1.10.10.10">
    <property type="entry name" value="Winged helix-like DNA-binding domain superfamily/Winged helix DNA-binding domain"/>
    <property type="match status" value="1"/>
</dbReference>
<reference evidence="6 7" key="1">
    <citation type="submission" date="2019-09" db="EMBL/GenBank/DDBJ databases">
        <authorList>
            <person name="Duangmal K."/>
            <person name="Teo W.F.A."/>
            <person name="Lipun K."/>
        </authorList>
    </citation>
    <scope>NUCLEOTIDE SEQUENCE [LARGE SCALE GENOMIC DNA]</scope>
    <source>
        <strain evidence="6 7">K1PN6</strain>
    </source>
</reference>
<dbReference type="Proteomes" id="UP000373149">
    <property type="component" value="Unassembled WGS sequence"/>
</dbReference>
<comment type="similarity">
    <text evidence="1">Belongs to the LysR transcriptional regulatory family.</text>
</comment>
<dbReference type="Gene3D" id="3.40.190.10">
    <property type="entry name" value="Periplasmic binding protein-like II"/>
    <property type="match status" value="2"/>
</dbReference>
<protein>
    <submittedName>
        <fullName evidence="6">LysR family transcriptional regulator</fullName>
    </submittedName>
</protein>
<dbReference type="FunFam" id="1.10.10.10:FF:000001">
    <property type="entry name" value="LysR family transcriptional regulator"/>
    <property type="match status" value="1"/>
</dbReference>
<keyword evidence="2" id="KW-0805">Transcription regulation</keyword>
<dbReference type="SUPFAM" id="SSF53850">
    <property type="entry name" value="Periplasmic binding protein-like II"/>
    <property type="match status" value="1"/>
</dbReference>
<keyword evidence="3" id="KW-0238">DNA-binding</keyword>
<dbReference type="InterPro" id="IPR000847">
    <property type="entry name" value="LysR_HTH_N"/>
</dbReference>
<evidence type="ECO:0000256" key="4">
    <source>
        <dbReference type="ARBA" id="ARBA00023163"/>
    </source>
</evidence>
<dbReference type="GO" id="GO:0032993">
    <property type="term" value="C:protein-DNA complex"/>
    <property type="evidence" value="ECO:0007669"/>
    <property type="project" value="TreeGrafter"/>
</dbReference>
<dbReference type="Pfam" id="PF00126">
    <property type="entry name" value="HTH_1"/>
    <property type="match status" value="1"/>
</dbReference>
<evidence type="ECO:0000256" key="1">
    <source>
        <dbReference type="ARBA" id="ARBA00009437"/>
    </source>
</evidence>
<dbReference type="EMBL" id="VMNX01000004">
    <property type="protein sequence ID" value="MPY47633.1"/>
    <property type="molecule type" value="Genomic_DNA"/>
</dbReference>
<dbReference type="PROSITE" id="PS50931">
    <property type="entry name" value="HTH_LYSR"/>
    <property type="match status" value="1"/>
</dbReference>
<dbReference type="PRINTS" id="PR00039">
    <property type="entry name" value="HTHLYSR"/>
</dbReference>
<evidence type="ECO:0000256" key="2">
    <source>
        <dbReference type="ARBA" id="ARBA00023015"/>
    </source>
</evidence>
<proteinExistence type="inferred from homology"/>
<dbReference type="GO" id="GO:0003677">
    <property type="term" value="F:DNA binding"/>
    <property type="evidence" value="ECO:0007669"/>
    <property type="project" value="UniProtKB-KW"/>
</dbReference>
<gene>
    <name evidence="6" type="ORF">FPZ41_03105</name>
</gene>
<dbReference type="PANTHER" id="PTHR30346">
    <property type="entry name" value="TRANSCRIPTIONAL DUAL REGULATOR HCAR-RELATED"/>
    <property type="match status" value="1"/>
</dbReference>
<evidence type="ECO:0000256" key="3">
    <source>
        <dbReference type="ARBA" id="ARBA00023125"/>
    </source>
</evidence>
<comment type="caution">
    <text evidence="6">The sequence shown here is derived from an EMBL/GenBank/DDBJ whole genome shotgun (WGS) entry which is preliminary data.</text>
</comment>
<dbReference type="Pfam" id="PF03466">
    <property type="entry name" value="LysR_substrate"/>
    <property type="match status" value="1"/>
</dbReference>
<keyword evidence="7" id="KW-1185">Reference proteome</keyword>